<evidence type="ECO:0000256" key="2">
    <source>
        <dbReference type="ARBA" id="ARBA00022692"/>
    </source>
</evidence>
<feature type="transmembrane region" description="Helical" evidence="5">
    <location>
        <begin position="82"/>
        <end position="102"/>
    </location>
</feature>
<dbReference type="PANTHER" id="PTHR11662:SF399">
    <property type="entry name" value="FI19708P1-RELATED"/>
    <property type="match status" value="1"/>
</dbReference>
<dbReference type="STRING" id="1686286.GCA_900092335_02335"/>
<dbReference type="Gene3D" id="1.20.1250.20">
    <property type="entry name" value="MFS general substrate transporter like domains"/>
    <property type="match status" value="2"/>
</dbReference>
<dbReference type="InterPro" id="IPR020846">
    <property type="entry name" value="MFS_dom"/>
</dbReference>
<reference evidence="7 8" key="1">
    <citation type="submission" date="2019-06" db="EMBL/GenBank/DDBJ databases">
        <title>Draft genome of C. phoceense Strain 272.</title>
        <authorList>
            <person name="Pacheco L.G.C."/>
            <person name="Barberis C.M."/>
            <person name="Almuzara M.N."/>
            <person name="Traglia G.M."/>
            <person name="Santos C.S."/>
            <person name="Rocha D.J.P.G."/>
            <person name="Aguiar E.R.G.R."/>
            <person name="Vay C.A."/>
        </authorList>
    </citation>
    <scope>NUCLEOTIDE SEQUENCE [LARGE SCALE GENOMIC DNA]</scope>
    <source>
        <strain evidence="7 8">272</strain>
    </source>
</reference>
<dbReference type="Pfam" id="PF07690">
    <property type="entry name" value="MFS_1"/>
    <property type="match status" value="1"/>
</dbReference>
<dbReference type="PROSITE" id="PS50850">
    <property type="entry name" value="MFS"/>
    <property type="match status" value="1"/>
</dbReference>
<dbReference type="Proteomes" id="UP000318080">
    <property type="component" value="Unassembled WGS sequence"/>
</dbReference>
<evidence type="ECO:0000256" key="3">
    <source>
        <dbReference type="ARBA" id="ARBA00022989"/>
    </source>
</evidence>
<feature type="transmembrane region" description="Helical" evidence="5">
    <location>
        <begin position="231"/>
        <end position="254"/>
    </location>
</feature>
<evidence type="ECO:0000256" key="5">
    <source>
        <dbReference type="SAM" id="Phobius"/>
    </source>
</evidence>
<evidence type="ECO:0000259" key="6">
    <source>
        <dbReference type="PROSITE" id="PS50850"/>
    </source>
</evidence>
<sequence length="443" mass="47075">MSEEKSVPNPREVITTKALWVWVAAMAVYTMAITGRTSFGVASLDAIERFDSTAGAIAVFTSIQVGTYALAQIPTGVAIDKFGPRAMLVAGALVMGIGQVVLGFTSNYWVAVAARVLIGAGDATAFLSVMRILPYWFPLHRTPMFTQVTSALGQLGQFISAIPFLWYLGVTGWTTAFVTLGAVGILVALAASVAVADSPEKLGILPAAAPSDAPVPSLRARLAAVVTSATAWNCFFIHFSGMLAAPVFVMMWGMPMMTQAMGLSDAAAGIVLTLNTVFMVLSGPIHGRISARLSGVRDWVALAFAATHIVCWALFFATGSPRGFWVVVVMMFVMALLQPVSNYGFDKIRERLPHDVVATATGLANMGGFVAGMLGAQIMGMVLSSRGMEWADFRHGALAVLGVWLFGLAGIVVTHFVEKRFQPHAPRRVKIIAIEDDAAEDAV</sequence>
<feature type="transmembrane region" description="Helical" evidence="5">
    <location>
        <begin position="266"/>
        <end position="287"/>
    </location>
</feature>
<dbReference type="CDD" id="cd06174">
    <property type="entry name" value="MFS"/>
    <property type="match status" value="1"/>
</dbReference>
<proteinExistence type="predicted"/>
<dbReference type="InterPro" id="IPR050382">
    <property type="entry name" value="MFS_Na/Anion_cotransporter"/>
</dbReference>
<comment type="subcellular location">
    <subcellularLocation>
        <location evidence="1">Cell membrane</location>
        <topology evidence="1">Multi-pass membrane protein</topology>
    </subcellularLocation>
</comment>
<feature type="transmembrane region" description="Helical" evidence="5">
    <location>
        <begin position="323"/>
        <end position="345"/>
    </location>
</feature>
<organism evidence="7 8">
    <name type="scientific">Corynebacterium phoceense</name>
    <dbReference type="NCBI Taxonomy" id="1686286"/>
    <lineage>
        <taxon>Bacteria</taxon>
        <taxon>Bacillati</taxon>
        <taxon>Actinomycetota</taxon>
        <taxon>Actinomycetes</taxon>
        <taxon>Mycobacteriales</taxon>
        <taxon>Corynebacteriaceae</taxon>
        <taxon>Corynebacterium</taxon>
    </lineage>
</organism>
<evidence type="ECO:0000256" key="1">
    <source>
        <dbReference type="ARBA" id="ARBA00004651"/>
    </source>
</evidence>
<feature type="transmembrane region" description="Helical" evidence="5">
    <location>
        <begin position="52"/>
        <end position="70"/>
    </location>
</feature>
<keyword evidence="4 5" id="KW-0472">Membrane</keyword>
<name>A0A540RAV8_9CORY</name>
<dbReference type="GO" id="GO:0022857">
    <property type="term" value="F:transmembrane transporter activity"/>
    <property type="evidence" value="ECO:0007669"/>
    <property type="project" value="InterPro"/>
</dbReference>
<dbReference type="InterPro" id="IPR036259">
    <property type="entry name" value="MFS_trans_sf"/>
</dbReference>
<feature type="transmembrane region" description="Helical" evidence="5">
    <location>
        <begin position="299"/>
        <end position="317"/>
    </location>
</feature>
<dbReference type="AlphaFoldDB" id="A0A540RAV8"/>
<evidence type="ECO:0000256" key="4">
    <source>
        <dbReference type="ARBA" id="ARBA00023136"/>
    </source>
</evidence>
<feature type="transmembrane region" description="Helical" evidence="5">
    <location>
        <begin position="357"/>
        <end position="383"/>
    </location>
</feature>
<dbReference type="InterPro" id="IPR011701">
    <property type="entry name" value="MFS"/>
</dbReference>
<keyword evidence="2 5" id="KW-0812">Transmembrane</keyword>
<gene>
    <name evidence="7" type="ORF">EJK80_01240</name>
</gene>
<comment type="caution">
    <text evidence="7">The sequence shown here is derived from an EMBL/GenBank/DDBJ whole genome shotgun (WGS) entry which is preliminary data.</text>
</comment>
<feature type="transmembrane region" description="Helical" evidence="5">
    <location>
        <begin position="108"/>
        <end position="133"/>
    </location>
</feature>
<evidence type="ECO:0000313" key="8">
    <source>
        <dbReference type="Proteomes" id="UP000318080"/>
    </source>
</evidence>
<dbReference type="SUPFAM" id="SSF103473">
    <property type="entry name" value="MFS general substrate transporter"/>
    <property type="match status" value="1"/>
</dbReference>
<keyword evidence="3 5" id="KW-1133">Transmembrane helix</keyword>
<feature type="transmembrane region" description="Helical" evidence="5">
    <location>
        <begin position="395"/>
        <end position="417"/>
    </location>
</feature>
<dbReference type="EMBL" id="VHIR01000001">
    <property type="protein sequence ID" value="TQE44727.1"/>
    <property type="molecule type" value="Genomic_DNA"/>
</dbReference>
<feature type="transmembrane region" description="Helical" evidence="5">
    <location>
        <begin position="12"/>
        <end position="32"/>
    </location>
</feature>
<dbReference type="RefSeq" id="WP_066488531.1">
    <property type="nucleotide sequence ID" value="NZ_JADPQA010000003.1"/>
</dbReference>
<protein>
    <submittedName>
        <fullName evidence="7">MFS transporter</fullName>
    </submittedName>
</protein>
<feature type="domain" description="Major facilitator superfamily (MFS) profile" evidence="6">
    <location>
        <begin position="13"/>
        <end position="422"/>
    </location>
</feature>
<evidence type="ECO:0000313" key="7">
    <source>
        <dbReference type="EMBL" id="TQE44727.1"/>
    </source>
</evidence>
<feature type="transmembrane region" description="Helical" evidence="5">
    <location>
        <begin position="173"/>
        <end position="196"/>
    </location>
</feature>
<dbReference type="PANTHER" id="PTHR11662">
    <property type="entry name" value="SOLUTE CARRIER FAMILY 17"/>
    <property type="match status" value="1"/>
</dbReference>
<dbReference type="GeneID" id="79853487"/>
<accession>A0A540RAV8</accession>
<keyword evidence="8" id="KW-1185">Reference proteome</keyword>
<dbReference type="GO" id="GO:0005886">
    <property type="term" value="C:plasma membrane"/>
    <property type="evidence" value="ECO:0007669"/>
    <property type="project" value="UniProtKB-SubCell"/>
</dbReference>